<protein>
    <submittedName>
        <fullName evidence="2">Uncharacterized protein</fullName>
    </submittedName>
</protein>
<dbReference type="Proteomes" id="UP000732378">
    <property type="component" value="Unassembled WGS sequence"/>
</dbReference>
<evidence type="ECO:0000256" key="1">
    <source>
        <dbReference type="SAM" id="MobiDB-lite"/>
    </source>
</evidence>
<keyword evidence="3" id="KW-1185">Reference proteome</keyword>
<sequence>MVGPVTVEAASDQLAHPAARTVAPHDVRGAQPARRPGAHVAHGRLDRAVAVGDHEVDQLETVVGSQPRRRRPHRLQQVVVHPCLVEDEVGHLAQPVLHVLDPAGARDHRRTLGIGAPEPGLVDLVGLLQDPPRDPERLEHLHAAAGDTVGLAELERPLAALHHHGPDGGEASELGREDQTCGARADDEDVDLLVDVLRRAREGGRRGGGRVAGVEAVSVELHWSSWGGGSTSSVRQGPACRTHVSA</sequence>
<feature type="region of interest" description="Disordered" evidence="1">
    <location>
        <begin position="1"/>
        <end position="36"/>
    </location>
</feature>
<dbReference type="EMBL" id="JAFBBZ010000001">
    <property type="protein sequence ID" value="MBM7507852.1"/>
    <property type="molecule type" value="Genomic_DNA"/>
</dbReference>
<organism evidence="2 3">
    <name type="scientific">Nocardioides salarius</name>
    <dbReference type="NCBI Taxonomy" id="374513"/>
    <lineage>
        <taxon>Bacteria</taxon>
        <taxon>Bacillati</taxon>
        <taxon>Actinomycetota</taxon>
        <taxon>Actinomycetes</taxon>
        <taxon>Propionibacteriales</taxon>
        <taxon>Nocardioidaceae</taxon>
        <taxon>Nocardioides</taxon>
    </lineage>
</organism>
<feature type="region of interest" description="Disordered" evidence="1">
    <location>
        <begin position="227"/>
        <end position="246"/>
    </location>
</feature>
<gene>
    <name evidence="2" type="ORF">JOE61_001666</name>
</gene>
<accession>A0ABS2M9H9</accession>
<feature type="region of interest" description="Disordered" evidence="1">
    <location>
        <begin position="161"/>
        <end position="183"/>
    </location>
</feature>
<proteinExistence type="predicted"/>
<comment type="caution">
    <text evidence="2">The sequence shown here is derived from an EMBL/GenBank/DDBJ whole genome shotgun (WGS) entry which is preliminary data.</text>
</comment>
<evidence type="ECO:0000313" key="2">
    <source>
        <dbReference type="EMBL" id="MBM7507852.1"/>
    </source>
</evidence>
<evidence type="ECO:0000313" key="3">
    <source>
        <dbReference type="Proteomes" id="UP000732378"/>
    </source>
</evidence>
<reference evidence="2 3" key="1">
    <citation type="submission" date="2021-01" db="EMBL/GenBank/DDBJ databases">
        <title>Sequencing the genomes of 1000 actinobacteria strains.</title>
        <authorList>
            <person name="Klenk H.-P."/>
        </authorList>
    </citation>
    <scope>NUCLEOTIDE SEQUENCE [LARGE SCALE GENOMIC DNA]</scope>
    <source>
        <strain evidence="2 3">DSM 18239</strain>
    </source>
</reference>
<name>A0ABS2M9H9_9ACTN</name>